<dbReference type="Proteomes" id="UP001293169">
    <property type="component" value="Unassembled WGS sequence"/>
</dbReference>
<proteinExistence type="inferred from homology"/>
<dbReference type="RefSeq" id="WP_099973561.1">
    <property type="nucleotide sequence ID" value="NZ_CABGNG010000018.1"/>
</dbReference>
<comment type="caution">
    <text evidence="7">The sequence shown here is derived from an EMBL/GenBank/DDBJ whole genome shotgun (WGS) entry which is preliminary data.</text>
</comment>
<evidence type="ECO:0000256" key="5">
    <source>
        <dbReference type="SAM" id="SignalP"/>
    </source>
</evidence>
<dbReference type="AlphaFoldDB" id="A0AAN5L2W7"/>
<feature type="signal peptide" evidence="5">
    <location>
        <begin position="1"/>
        <end position="17"/>
    </location>
</feature>
<keyword evidence="10" id="KW-1185">Reference proteome</keyword>
<dbReference type="EMBL" id="JAXUDK010000015">
    <property type="protein sequence ID" value="MDZ7468079.1"/>
    <property type="molecule type" value="Genomic_DNA"/>
</dbReference>
<evidence type="ECO:0000313" key="9">
    <source>
        <dbReference type="Proteomes" id="UP000864422"/>
    </source>
</evidence>
<evidence type="ECO:0000256" key="2">
    <source>
        <dbReference type="ARBA" id="ARBA00006671"/>
    </source>
</evidence>
<organism evidence="7 9">
    <name type="scientific">Raoultella planticola</name>
    <name type="common">Klebsiella planticola</name>
    <dbReference type="NCBI Taxonomy" id="575"/>
    <lineage>
        <taxon>Bacteria</taxon>
        <taxon>Pseudomonadati</taxon>
        <taxon>Pseudomonadota</taxon>
        <taxon>Gammaproteobacteria</taxon>
        <taxon>Enterobacterales</taxon>
        <taxon>Enterobacteriaceae</taxon>
        <taxon>Klebsiella/Raoultella group</taxon>
        <taxon>Raoultella</taxon>
    </lineage>
</organism>
<dbReference type="Proteomes" id="UP000864422">
    <property type="component" value="Unassembled WGS sequence"/>
</dbReference>
<evidence type="ECO:0000259" key="6">
    <source>
        <dbReference type="Pfam" id="PF00419"/>
    </source>
</evidence>
<dbReference type="InterPro" id="IPR050263">
    <property type="entry name" value="Bact_Fimbrial_Adh_Pro"/>
</dbReference>
<evidence type="ECO:0000256" key="4">
    <source>
        <dbReference type="ARBA" id="ARBA00023263"/>
    </source>
</evidence>
<evidence type="ECO:0000313" key="10">
    <source>
        <dbReference type="Proteomes" id="UP001293169"/>
    </source>
</evidence>
<reference evidence="8 10" key="3">
    <citation type="submission" date="2023-12" db="EMBL/GenBank/DDBJ databases">
        <title>N/s.</title>
        <authorList>
            <person name="Dale J."/>
        </authorList>
    </citation>
    <scope>NUCLEOTIDE SEQUENCE [LARGE SCALE GENOMIC DNA]</scope>
    <source>
        <strain evidence="8 10">2023EL-01226</strain>
    </source>
</reference>
<dbReference type="GO" id="GO:0043709">
    <property type="term" value="P:cell adhesion involved in single-species biofilm formation"/>
    <property type="evidence" value="ECO:0007669"/>
    <property type="project" value="TreeGrafter"/>
</dbReference>
<evidence type="ECO:0000313" key="7">
    <source>
        <dbReference type="EMBL" id="HAT1608105.1"/>
    </source>
</evidence>
<protein>
    <submittedName>
        <fullName evidence="7">Fimbrial protein</fullName>
    </submittedName>
</protein>
<comment type="similarity">
    <text evidence="2">Belongs to the fimbrial protein family.</text>
</comment>
<dbReference type="Gene3D" id="2.60.40.3310">
    <property type="match status" value="1"/>
</dbReference>
<evidence type="ECO:0000256" key="1">
    <source>
        <dbReference type="ARBA" id="ARBA00004561"/>
    </source>
</evidence>
<dbReference type="Pfam" id="PF00419">
    <property type="entry name" value="Fimbrial"/>
    <property type="match status" value="1"/>
</dbReference>
<feature type="domain" description="Fimbrial-type adhesion" evidence="6">
    <location>
        <begin position="192"/>
        <end position="329"/>
    </location>
</feature>
<dbReference type="InterPro" id="IPR036937">
    <property type="entry name" value="Adhesion_dom_fimbrial_sf"/>
</dbReference>
<keyword evidence="3 5" id="KW-0732">Signal</keyword>
<evidence type="ECO:0000256" key="3">
    <source>
        <dbReference type="ARBA" id="ARBA00022729"/>
    </source>
</evidence>
<name>A0AAN5L2W7_RAOPL</name>
<dbReference type="PANTHER" id="PTHR33420">
    <property type="entry name" value="FIMBRIAL SUBUNIT ELFA-RELATED"/>
    <property type="match status" value="1"/>
</dbReference>
<dbReference type="GO" id="GO:0009289">
    <property type="term" value="C:pilus"/>
    <property type="evidence" value="ECO:0007669"/>
    <property type="project" value="UniProtKB-SubCell"/>
</dbReference>
<comment type="subcellular location">
    <subcellularLocation>
        <location evidence="1">Fimbrium</location>
    </subcellularLocation>
</comment>
<accession>A0AAN5L2W7</accession>
<reference evidence="7" key="2">
    <citation type="submission" date="2020-11" db="EMBL/GenBank/DDBJ databases">
        <authorList>
            <consortium name="NCBI Pathogen Detection Project"/>
        </authorList>
    </citation>
    <scope>NUCLEOTIDE SEQUENCE</scope>
    <source>
        <strain evidence="7">MISC063</strain>
    </source>
</reference>
<dbReference type="InterPro" id="IPR000259">
    <property type="entry name" value="Adhesion_dom_fimbrial"/>
</dbReference>
<feature type="chain" id="PRO_5042998997" evidence="5">
    <location>
        <begin position="18"/>
        <end position="329"/>
    </location>
</feature>
<reference evidence="7" key="1">
    <citation type="journal article" date="2018" name="Genome Biol.">
        <title>SKESA: strategic k-mer extension for scrupulous assemblies.</title>
        <authorList>
            <person name="Souvorov A."/>
            <person name="Agarwala R."/>
            <person name="Lipman D.J."/>
        </authorList>
    </citation>
    <scope>NUCLEOTIDE SEQUENCE</scope>
    <source>
        <strain evidence="7">MISC063</strain>
    </source>
</reference>
<dbReference type="SUPFAM" id="SSF49401">
    <property type="entry name" value="Bacterial adhesins"/>
    <property type="match status" value="1"/>
</dbReference>
<dbReference type="InterPro" id="IPR008966">
    <property type="entry name" value="Adhesion_dom_sf"/>
</dbReference>
<sequence>MRIILGLLLLLSFSKMAAAYSCTTSVPTSIRSIPDMNIPRDAPVGSILGAAFQEITPFNCVNDSPGLTYQEFGVKAYGTYVMMISNRRVYSTNLPGIGYSVYSLTPACTGTVGVSVDGTNTLAGNQDTRLLCKANGPVSSTDMSSTPGVVFYKTGPITPGVVTGKIVGSFIMRNNQSTWQVPESTFQFINFSVRSTGCSVNNSAISVNMGSIKKSAFSGIDSWPASTNTKDIDIALSCTAGTKVSLRVDGTAENSAKGILKLSAVPGAASGVGIQLLYNNSPLALASLLPIGTAGTTMTIPLQARYYQTQSTVTPGAANSYATFTMTYQ</sequence>
<gene>
    <name evidence="7" type="ORF">I8Y23_004471</name>
    <name evidence="8" type="ORF">U5E74_20865</name>
</gene>
<keyword evidence="4" id="KW-0281">Fimbrium</keyword>
<dbReference type="KEGG" id="rpln:B1209_14810"/>
<evidence type="ECO:0000313" key="8">
    <source>
        <dbReference type="EMBL" id="MDZ7468079.1"/>
    </source>
</evidence>
<dbReference type="Gene3D" id="2.60.40.1090">
    <property type="entry name" value="Fimbrial-type adhesion domain"/>
    <property type="match status" value="1"/>
</dbReference>
<dbReference type="PANTHER" id="PTHR33420:SF12">
    <property type="entry name" value="FIMBRIN-LIKE PROTEIN FIMI-RELATED"/>
    <property type="match status" value="1"/>
</dbReference>
<dbReference type="EMBL" id="DACSEA010000025">
    <property type="protein sequence ID" value="HAT1608105.1"/>
    <property type="molecule type" value="Genomic_DNA"/>
</dbReference>